<comment type="caution">
    <text evidence="1">The sequence shown here is derived from an EMBL/GenBank/DDBJ whole genome shotgun (WGS) entry which is preliminary data.</text>
</comment>
<keyword evidence="2" id="KW-1185">Reference proteome</keyword>
<dbReference type="EMBL" id="JWZT01001146">
    <property type="protein sequence ID" value="KII72679.1"/>
    <property type="molecule type" value="Genomic_DNA"/>
</dbReference>
<sequence>MTLTILKKYWNIIHQSNDLSVIERTIRFILDRFKGYLMDQYHFGDMIEMIDTQKIIKLTEQDKENKADSCFKFIKVCKELLSFHRHNRSCEFNENMGKILNGYLMLFKNQILFSQPLSFKIGCMFLNSICRDLIYFRILIHPDQTNHFCCIGARDFPYSYVELPKMMPEIFNLNRNSFVYDINLIDLLTTIQMVDDLHIKTMINTTFWSLYLNRLVYLFYNSSDHLSDTLAYEYSKTFLNILNDAHRISCQSYNFINLNLTLLRLLCLLGLTRAYQHTAMSNHRLNRMITEIFDVPYRNCVQILSNLKHVHESRIVIASLFSFLGYLFHYSSNITSEHTFITKCKRLFDFIFSTHPQTINALYWEFYERLIYKAIKFLYHLCICDRIDISDIDFMSIINCLKHISLGKLLSDHRIRLCQYSSTDLCN</sequence>
<dbReference type="AlphaFoldDB" id="A0A0C2J4D9"/>
<protein>
    <submittedName>
        <fullName evidence="1">Uncharacterized protein</fullName>
    </submittedName>
</protein>
<organism evidence="1 2">
    <name type="scientific">Thelohanellus kitauei</name>
    <name type="common">Myxosporean</name>
    <dbReference type="NCBI Taxonomy" id="669202"/>
    <lineage>
        <taxon>Eukaryota</taxon>
        <taxon>Metazoa</taxon>
        <taxon>Cnidaria</taxon>
        <taxon>Myxozoa</taxon>
        <taxon>Myxosporea</taxon>
        <taxon>Bivalvulida</taxon>
        <taxon>Platysporina</taxon>
        <taxon>Myxobolidae</taxon>
        <taxon>Thelohanellus</taxon>
    </lineage>
</organism>
<dbReference type="Proteomes" id="UP000031668">
    <property type="component" value="Unassembled WGS sequence"/>
</dbReference>
<proteinExistence type="predicted"/>
<evidence type="ECO:0000313" key="2">
    <source>
        <dbReference type="Proteomes" id="UP000031668"/>
    </source>
</evidence>
<evidence type="ECO:0000313" key="1">
    <source>
        <dbReference type="EMBL" id="KII72679.1"/>
    </source>
</evidence>
<gene>
    <name evidence="1" type="ORF">RF11_15188</name>
</gene>
<name>A0A0C2J4D9_THEKT</name>
<reference evidence="1 2" key="1">
    <citation type="journal article" date="2014" name="Genome Biol. Evol.">
        <title>The genome of the myxosporean Thelohanellus kitauei shows adaptations to nutrient acquisition within its fish host.</title>
        <authorList>
            <person name="Yang Y."/>
            <person name="Xiong J."/>
            <person name="Zhou Z."/>
            <person name="Huo F."/>
            <person name="Miao W."/>
            <person name="Ran C."/>
            <person name="Liu Y."/>
            <person name="Zhang J."/>
            <person name="Feng J."/>
            <person name="Wang M."/>
            <person name="Wang M."/>
            <person name="Wang L."/>
            <person name="Yao B."/>
        </authorList>
    </citation>
    <scope>NUCLEOTIDE SEQUENCE [LARGE SCALE GENOMIC DNA]</scope>
    <source>
        <strain evidence="1">Wuqing</strain>
    </source>
</reference>
<accession>A0A0C2J4D9</accession>